<feature type="compositionally biased region" description="Polar residues" evidence="1">
    <location>
        <begin position="202"/>
        <end position="217"/>
    </location>
</feature>
<feature type="region of interest" description="Disordered" evidence="1">
    <location>
        <begin position="1"/>
        <end position="27"/>
    </location>
</feature>
<dbReference type="AlphaFoldDB" id="A0A6A5YLD0"/>
<name>A0A6A5YLD0_9PLEO</name>
<dbReference type="EMBL" id="ML977358">
    <property type="protein sequence ID" value="KAF2106978.1"/>
    <property type="molecule type" value="Genomic_DNA"/>
</dbReference>
<gene>
    <name evidence="3" type="ORF">BDV96DRAFT_607013</name>
</gene>
<evidence type="ECO:0000259" key="2">
    <source>
        <dbReference type="Pfam" id="PF07985"/>
    </source>
</evidence>
<dbReference type="OrthoDB" id="5230585at2759"/>
<evidence type="ECO:0000313" key="3">
    <source>
        <dbReference type="EMBL" id="KAF2106978.1"/>
    </source>
</evidence>
<dbReference type="Pfam" id="PF07985">
    <property type="entry name" value="SRR1"/>
    <property type="match status" value="1"/>
</dbReference>
<reference evidence="3" key="1">
    <citation type="journal article" date="2020" name="Stud. Mycol.">
        <title>101 Dothideomycetes genomes: a test case for predicting lifestyles and emergence of pathogens.</title>
        <authorList>
            <person name="Haridas S."/>
            <person name="Albert R."/>
            <person name="Binder M."/>
            <person name="Bloem J."/>
            <person name="Labutti K."/>
            <person name="Salamov A."/>
            <person name="Andreopoulos B."/>
            <person name="Baker S."/>
            <person name="Barry K."/>
            <person name="Bills G."/>
            <person name="Bluhm B."/>
            <person name="Cannon C."/>
            <person name="Castanera R."/>
            <person name="Culley D."/>
            <person name="Daum C."/>
            <person name="Ezra D."/>
            <person name="Gonzalez J."/>
            <person name="Henrissat B."/>
            <person name="Kuo A."/>
            <person name="Liang C."/>
            <person name="Lipzen A."/>
            <person name="Lutzoni F."/>
            <person name="Magnuson J."/>
            <person name="Mondo S."/>
            <person name="Nolan M."/>
            <person name="Ohm R."/>
            <person name="Pangilinan J."/>
            <person name="Park H.-J."/>
            <person name="Ramirez L."/>
            <person name="Alfaro M."/>
            <person name="Sun H."/>
            <person name="Tritt A."/>
            <person name="Yoshinaga Y."/>
            <person name="Zwiers L.-H."/>
            <person name="Turgeon B."/>
            <person name="Goodwin S."/>
            <person name="Spatafora J."/>
            <person name="Crous P."/>
            <person name="Grigoriev I."/>
        </authorList>
    </citation>
    <scope>NUCLEOTIDE SEQUENCE</scope>
    <source>
        <strain evidence="3">CBS 627.86</strain>
    </source>
</reference>
<organism evidence="3 4">
    <name type="scientific">Lophiotrema nucula</name>
    <dbReference type="NCBI Taxonomy" id="690887"/>
    <lineage>
        <taxon>Eukaryota</taxon>
        <taxon>Fungi</taxon>
        <taxon>Dikarya</taxon>
        <taxon>Ascomycota</taxon>
        <taxon>Pezizomycotina</taxon>
        <taxon>Dothideomycetes</taxon>
        <taxon>Pleosporomycetidae</taxon>
        <taxon>Pleosporales</taxon>
        <taxon>Lophiotremataceae</taxon>
        <taxon>Lophiotrema</taxon>
    </lineage>
</organism>
<dbReference type="Proteomes" id="UP000799770">
    <property type="component" value="Unassembled WGS sequence"/>
</dbReference>
<feature type="domain" description="SRR1-like" evidence="2">
    <location>
        <begin position="165"/>
        <end position="328"/>
    </location>
</feature>
<dbReference type="PANTHER" id="PTHR42080">
    <property type="entry name" value="SRR1 DOMAIN-CONTAINING PROTEIN"/>
    <property type="match status" value="1"/>
</dbReference>
<dbReference type="PANTHER" id="PTHR42080:SF1">
    <property type="entry name" value="SRR1-LIKE DOMAIN-CONTAINING PROTEIN"/>
    <property type="match status" value="1"/>
</dbReference>
<sequence>MANETLKGELAPWSTSTDIKPEEGPEMGKFECNEVINHMKKEPWFTMGELKATVTKLRDFRGKKDTVLEVNDWQGEPHPATNTTGAEYQLDYNTWQAAGNTICLKRDAAHACPFYVREEYPQETKARTEACLPFDKEAYLNENFARLKLTYENSDYCAQLKAYLAENKASMKEVKQIICIGLGNFLKAERKKEDKPCDNTTEKQQAANNPGDATSVNKPDESTKELTYVPNQSHFYQYLLACTVREAFESGPDTPLPIYAQDPLICVGGRSLLKDYFNITVIGDPEAFVKLTENTFIITVWPWVPVRQLAVDLLDKYGGPAGMLCEEIMNNGTHCNGVEYVNNSDEEEDLWTLDPSSPRLEEYKKKCFGGGYRLEDELKIIKPRPPYSNALYLLPKEAAAVAQG</sequence>
<keyword evidence="4" id="KW-1185">Reference proteome</keyword>
<evidence type="ECO:0000256" key="1">
    <source>
        <dbReference type="SAM" id="MobiDB-lite"/>
    </source>
</evidence>
<accession>A0A6A5YLD0</accession>
<evidence type="ECO:0000313" key="4">
    <source>
        <dbReference type="Proteomes" id="UP000799770"/>
    </source>
</evidence>
<proteinExistence type="predicted"/>
<protein>
    <recommendedName>
        <fullName evidence="2">SRR1-like domain-containing protein</fullName>
    </recommendedName>
</protein>
<feature type="region of interest" description="Disordered" evidence="1">
    <location>
        <begin position="193"/>
        <end position="223"/>
    </location>
</feature>
<dbReference type="InterPro" id="IPR012942">
    <property type="entry name" value="SRR1-like"/>
</dbReference>